<keyword evidence="4" id="KW-0804">Transcription</keyword>
<dbReference type="GO" id="GO:0005634">
    <property type="term" value="C:nucleus"/>
    <property type="evidence" value="ECO:0007669"/>
    <property type="project" value="UniProtKB-SubCell"/>
</dbReference>
<keyword evidence="2" id="KW-0539">Nucleus</keyword>
<comment type="caution">
    <text evidence="4">The sequence shown here is derived from an EMBL/GenBank/DDBJ whole genome shotgun (WGS) entry which is preliminary data.</text>
</comment>
<dbReference type="InterPro" id="IPR038324">
    <property type="entry name" value="Rpb4/RPC9_sf"/>
</dbReference>
<dbReference type="InterPro" id="IPR045222">
    <property type="entry name" value="Rpb4-like"/>
</dbReference>
<gene>
    <name evidence="4" type="ORF">Salat_0284100</name>
</gene>
<dbReference type="GO" id="GO:0000166">
    <property type="term" value="F:nucleotide binding"/>
    <property type="evidence" value="ECO:0007669"/>
    <property type="project" value="InterPro"/>
</dbReference>
<dbReference type="AlphaFoldDB" id="A0AAE1Z0D7"/>
<evidence type="ECO:0000256" key="3">
    <source>
        <dbReference type="SAM" id="MobiDB-lite"/>
    </source>
</evidence>
<evidence type="ECO:0000256" key="2">
    <source>
        <dbReference type="ARBA" id="ARBA00023242"/>
    </source>
</evidence>
<keyword evidence="5" id="KW-1185">Reference proteome</keyword>
<dbReference type="PANTHER" id="PTHR21297">
    <property type="entry name" value="DNA-DIRECTED RNA POLYMERASE II"/>
    <property type="match status" value="1"/>
</dbReference>
<evidence type="ECO:0000313" key="5">
    <source>
        <dbReference type="Proteomes" id="UP001293254"/>
    </source>
</evidence>
<name>A0AAE1Z0D7_9LAMI</name>
<sequence length="289" mass="31302">MSKKRLPPALASSPAVLSRCFKQNRMAEKGGKGNLPAAGGKSALKSPVGNGDSLAKSKKGKKVQFDSEDSFENNNPKSNGKVDKTAAKGGKGDKIANGTKKSTVKAPSPTERRLEQELPPNSMCLMDCEAAEILQGIQDQMVILSQDPDIKLPVPFDMGLTYAKRGGSYAKPQTVKKILEPLKKHGVSESEICLIANICPESVEEVFALVPALKPKMNKLRDPLRIALNELANLKEALANLKGGTIVGHKLWLKSYYMLLESGMLDLGHVKLQFCEVTETNFANSQLFP</sequence>
<dbReference type="Pfam" id="PF03874">
    <property type="entry name" value="RNA_pol_Rpb4"/>
    <property type="match status" value="1"/>
</dbReference>
<proteinExistence type="predicted"/>
<reference evidence="4" key="1">
    <citation type="submission" date="2020-06" db="EMBL/GenBank/DDBJ databases">
        <authorList>
            <person name="Li T."/>
            <person name="Hu X."/>
            <person name="Zhang T."/>
            <person name="Song X."/>
            <person name="Zhang H."/>
            <person name="Dai N."/>
            <person name="Sheng W."/>
            <person name="Hou X."/>
            <person name="Wei L."/>
        </authorList>
    </citation>
    <scope>NUCLEOTIDE SEQUENCE</scope>
    <source>
        <strain evidence="4">3651</strain>
        <tissue evidence="4">Leaf</tissue>
    </source>
</reference>
<dbReference type="InterPro" id="IPR005574">
    <property type="entry name" value="Rpb4/RPC9"/>
</dbReference>
<organism evidence="4 5">
    <name type="scientific">Sesamum alatum</name>
    <dbReference type="NCBI Taxonomy" id="300844"/>
    <lineage>
        <taxon>Eukaryota</taxon>
        <taxon>Viridiplantae</taxon>
        <taxon>Streptophyta</taxon>
        <taxon>Embryophyta</taxon>
        <taxon>Tracheophyta</taxon>
        <taxon>Spermatophyta</taxon>
        <taxon>Magnoliopsida</taxon>
        <taxon>eudicotyledons</taxon>
        <taxon>Gunneridae</taxon>
        <taxon>Pentapetalae</taxon>
        <taxon>asterids</taxon>
        <taxon>lamiids</taxon>
        <taxon>Lamiales</taxon>
        <taxon>Pedaliaceae</taxon>
        <taxon>Sesamum</taxon>
    </lineage>
</organism>
<dbReference type="GO" id="GO:0006352">
    <property type="term" value="P:DNA-templated transcription initiation"/>
    <property type="evidence" value="ECO:0007669"/>
    <property type="project" value="InterPro"/>
</dbReference>
<reference evidence="4" key="2">
    <citation type="journal article" date="2024" name="Plant">
        <title>Genomic evolution and insights into agronomic trait innovations of Sesamum species.</title>
        <authorList>
            <person name="Miao H."/>
            <person name="Wang L."/>
            <person name="Qu L."/>
            <person name="Liu H."/>
            <person name="Sun Y."/>
            <person name="Le M."/>
            <person name="Wang Q."/>
            <person name="Wei S."/>
            <person name="Zheng Y."/>
            <person name="Lin W."/>
            <person name="Duan Y."/>
            <person name="Cao H."/>
            <person name="Xiong S."/>
            <person name="Wang X."/>
            <person name="Wei L."/>
            <person name="Li C."/>
            <person name="Ma Q."/>
            <person name="Ju M."/>
            <person name="Zhao R."/>
            <person name="Li G."/>
            <person name="Mu C."/>
            <person name="Tian Q."/>
            <person name="Mei H."/>
            <person name="Zhang T."/>
            <person name="Gao T."/>
            <person name="Zhang H."/>
        </authorList>
    </citation>
    <scope>NUCLEOTIDE SEQUENCE</scope>
    <source>
        <strain evidence="4">3651</strain>
    </source>
</reference>
<comment type="subcellular location">
    <subcellularLocation>
        <location evidence="1">Nucleus</location>
    </subcellularLocation>
</comment>
<feature type="region of interest" description="Disordered" evidence="3">
    <location>
        <begin position="27"/>
        <end position="118"/>
    </location>
</feature>
<dbReference type="Gene3D" id="1.20.1250.40">
    <property type="match status" value="1"/>
</dbReference>
<dbReference type="EMBL" id="JACGWO010000001">
    <property type="protein sequence ID" value="KAK4439492.1"/>
    <property type="molecule type" value="Genomic_DNA"/>
</dbReference>
<dbReference type="GO" id="GO:0000428">
    <property type="term" value="C:DNA-directed RNA polymerase complex"/>
    <property type="evidence" value="ECO:0007669"/>
    <property type="project" value="UniProtKB-KW"/>
</dbReference>
<dbReference type="SUPFAM" id="SSF47819">
    <property type="entry name" value="HRDC-like"/>
    <property type="match status" value="1"/>
</dbReference>
<evidence type="ECO:0000313" key="4">
    <source>
        <dbReference type="EMBL" id="KAK4439492.1"/>
    </source>
</evidence>
<feature type="compositionally biased region" description="Basic and acidic residues" evidence="3">
    <location>
        <begin position="80"/>
        <end position="94"/>
    </location>
</feature>
<evidence type="ECO:0000256" key="1">
    <source>
        <dbReference type="ARBA" id="ARBA00004123"/>
    </source>
</evidence>
<dbReference type="InterPro" id="IPR010997">
    <property type="entry name" value="HRDC-like_sf"/>
</dbReference>
<protein>
    <submittedName>
        <fullName evidence="4">DNA-directed RNA polymerases IV and V subunit</fullName>
    </submittedName>
</protein>
<accession>A0AAE1Z0D7</accession>
<keyword evidence="4" id="KW-0240">DNA-directed RNA polymerase</keyword>
<dbReference type="Proteomes" id="UP001293254">
    <property type="component" value="Unassembled WGS sequence"/>
</dbReference>